<evidence type="ECO:0000259" key="1">
    <source>
        <dbReference type="Pfam" id="PF12392"/>
    </source>
</evidence>
<dbReference type="PROSITE" id="PS01276">
    <property type="entry name" value="PEPTIDASE_U32"/>
    <property type="match status" value="1"/>
</dbReference>
<dbReference type="Pfam" id="PF12392">
    <property type="entry name" value="DUF3656"/>
    <property type="match status" value="1"/>
</dbReference>
<dbReference type="InterPro" id="IPR001539">
    <property type="entry name" value="Peptidase_U32"/>
</dbReference>
<dbReference type="Pfam" id="PF01136">
    <property type="entry name" value="Peptidase_U32"/>
    <property type="match status" value="2"/>
</dbReference>
<dbReference type="EMBL" id="JACSRA010000002">
    <property type="protein sequence ID" value="MBD7910090.1"/>
    <property type="molecule type" value="Genomic_DNA"/>
</dbReference>
<evidence type="ECO:0000313" key="2">
    <source>
        <dbReference type="EMBL" id="MBD7910090.1"/>
    </source>
</evidence>
<proteinExistence type="predicted"/>
<sequence>MTKIELLAPAGSMESLYAAINNGADAVYLGGSKFSARAYASNFDNENMKIAVDYCHSYGVKIYVTMNTILKEKELKEAVKYAGYLYEIGVDALIIQDLGLLKLIKENYKDFEVHASTQMTIHNGEGALYFKEKGFTRIVLSRELSLEEIKHISKDLGIETEIFVHGALCVCYSGKCLMSSMIGGRSGNRGRCAQPCRMQYTLKSNSMGEKKGFLLSPKDICTIEDVKDIIESGTSSLKVEGRMKRPEYVAGVTENYRKAIDKELKNEKYNIAEGKRVLLQLFNRSGFSKAYLRKNVGKDMMSYSFAKNTGVEIGKVLDNGEVILNESVTIGDGIRYGENGFTLSKIMVKGNEVKRAERGERVKLFPKGYKKGDMLFRTSSKELFDSLEEKIKPYYKKINLYGKVNFKIGEEITITAILNGKTYSVKGDMVEKAERKPLEKDRIREALKKSGDCPYKLEEIEFACYEEGFLRIASLNNLRRELFEKIRKQETSLYRRKRALGVKDSEEYKNIPKIDILFTCITKAQLDSLLKENIKSIGVDLFSREKDAIRLSDLENIKNTNVYLLIPEVIKEEFNSIVNTIEKCKENIKGIITSNVGVINIYRNELSIIGDYKLNIFNSHALDFARKDLGIVSLSLELNRKEIKEIMKSNIKGVAYNMYGKTEVMISEYCPIGSTFGGKCNDKECNSACMRDNFTLVDRMNEEFRVMTDVYCRSHILNSSPLNLIEEIEDLKSMGIETFRVDFKDEGQEEVIKVLNMIRGSVKVDTNLYTKGHYRRGVE</sequence>
<dbReference type="Proteomes" id="UP000627781">
    <property type="component" value="Unassembled WGS sequence"/>
</dbReference>
<feature type="domain" description="Peptidase U32 collagenase" evidence="1">
    <location>
        <begin position="375"/>
        <end position="489"/>
    </location>
</feature>
<dbReference type="RefSeq" id="WP_191767564.1">
    <property type="nucleotide sequence ID" value="NZ_JACSRA010000002.1"/>
</dbReference>
<dbReference type="PANTHER" id="PTHR30217">
    <property type="entry name" value="PEPTIDASE U32 FAMILY"/>
    <property type="match status" value="1"/>
</dbReference>
<gene>
    <name evidence="2" type="ORF">H9661_01860</name>
</gene>
<keyword evidence="3" id="KW-1185">Reference proteome</keyword>
<dbReference type="InterPro" id="IPR051454">
    <property type="entry name" value="RNA/ubiquinone_mod_enzymes"/>
</dbReference>
<comment type="caution">
    <text evidence="2">The sequence shown here is derived from an EMBL/GenBank/DDBJ whole genome shotgun (WGS) entry which is preliminary data.</text>
</comment>
<evidence type="ECO:0000313" key="3">
    <source>
        <dbReference type="Proteomes" id="UP000627781"/>
    </source>
</evidence>
<dbReference type="PANTHER" id="PTHR30217:SF10">
    <property type="entry name" value="23S RRNA 5-HYDROXYCYTIDINE C2501 SYNTHASE"/>
    <property type="match status" value="1"/>
</dbReference>
<organism evidence="2 3">
    <name type="scientific">Clostridium cibarium</name>
    <dbReference type="NCBI Taxonomy" id="2762247"/>
    <lineage>
        <taxon>Bacteria</taxon>
        <taxon>Bacillati</taxon>
        <taxon>Bacillota</taxon>
        <taxon>Clostridia</taxon>
        <taxon>Eubacteriales</taxon>
        <taxon>Clostridiaceae</taxon>
        <taxon>Clostridium</taxon>
    </lineage>
</organism>
<name>A0ABR8PPP3_9CLOT</name>
<accession>A0ABR8PPP3</accession>
<protein>
    <submittedName>
        <fullName evidence="2">U32 family peptidase</fullName>
    </submittedName>
</protein>
<dbReference type="InterPro" id="IPR020988">
    <property type="entry name" value="Pept_U32_collagenase"/>
</dbReference>
<reference evidence="2 3" key="1">
    <citation type="submission" date="2020-08" db="EMBL/GenBank/DDBJ databases">
        <title>A Genomic Blueprint of the Chicken Gut Microbiome.</title>
        <authorList>
            <person name="Gilroy R."/>
            <person name="Ravi A."/>
            <person name="Getino M."/>
            <person name="Pursley I."/>
            <person name="Horton D.L."/>
            <person name="Alikhan N.-F."/>
            <person name="Baker D."/>
            <person name="Gharbi K."/>
            <person name="Hall N."/>
            <person name="Watson M."/>
            <person name="Adriaenssens E.M."/>
            <person name="Foster-Nyarko E."/>
            <person name="Jarju S."/>
            <person name="Secka A."/>
            <person name="Antonio M."/>
            <person name="Oren A."/>
            <person name="Chaudhuri R."/>
            <person name="La Ragione R.M."/>
            <person name="Hildebrand F."/>
            <person name="Pallen M.J."/>
        </authorList>
    </citation>
    <scope>NUCLEOTIDE SEQUENCE [LARGE SCALE GENOMIC DNA]</scope>
    <source>
        <strain evidence="2 3">Sa3CVN1</strain>
    </source>
</reference>